<gene>
    <name evidence="1" type="ORF">IP91_03231</name>
</gene>
<evidence type="ECO:0008006" key="3">
    <source>
        <dbReference type="Google" id="ProtNLM"/>
    </source>
</evidence>
<evidence type="ECO:0000313" key="1">
    <source>
        <dbReference type="EMBL" id="TWI64460.1"/>
    </source>
</evidence>
<dbReference type="EMBL" id="VLLB01000005">
    <property type="protein sequence ID" value="TWI64460.1"/>
    <property type="molecule type" value="Genomic_DNA"/>
</dbReference>
<reference evidence="1 2" key="1">
    <citation type="journal article" date="2015" name="Stand. Genomic Sci.">
        <title>Genomic Encyclopedia of Bacterial and Archaeal Type Strains, Phase III: the genomes of soil and plant-associated and newly described type strains.</title>
        <authorList>
            <person name="Whitman W.B."/>
            <person name="Woyke T."/>
            <person name="Klenk H.P."/>
            <person name="Zhou Y."/>
            <person name="Lilburn T.G."/>
            <person name="Beck B.J."/>
            <person name="De Vos P."/>
            <person name="Vandamme P."/>
            <person name="Eisen J.A."/>
            <person name="Garrity G."/>
            <person name="Hugenholtz P."/>
            <person name="Kyrpides N.C."/>
        </authorList>
    </citation>
    <scope>NUCLEOTIDE SEQUENCE [LARGE SCALE GENOMIC DNA]</scope>
    <source>
        <strain evidence="1 2">CGMCC 1.10822</strain>
    </source>
</reference>
<name>A0A562R7R9_9BURK</name>
<accession>A0A562R7R9</accession>
<organism evidence="1 2">
    <name type="scientific">Pseudoduganella lurida</name>
    <dbReference type="NCBI Taxonomy" id="1036180"/>
    <lineage>
        <taxon>Bacteria</taxon>
        <taxon>Pseudomonadati</taxon>
        <taxon>Pseudomonadota</taxon>
        <taxon>Betaproteobacteria</taxon>
        <taxon>Burkholderiales</taxon>
        <taxon>Oxalobacteraceae</taxon>
        <taxon>Telluria group</taxon>
        <taxon>Pseudoduganella</taxon>
    </lineage>
</organism>
<evidence type="ECO:0000313" key="2">
    <source>
        <dbReference type="Proteomes" id="UP000318431"/>
    </source>
</evidence>
<dbReference type="Proteomes" id="UP000318431">
    <property type="component" value="Unassembled WGS sequence"/>
</dbReference>
<sequence length="110" mass="11269">MAPAAVTPAVWRTGAAVIVTALPPAVSAPAAAPIIDKPEQDWAALEQRLNEAVVQQLTARVEAAIEAQVAQALGQLAQDLAGQLRAGLRETIAASVAESVAGQLAQARKE</sequence>
<dbReference type="AlphaFoldDB" id="A0A562R7R9"/>
<protein>
    <recommendedName>
        <fullName evidence="3">DUF2486 family protein</fullName>
    </recommendedName>
</protein>
<keyword evidence="2" id="KW-1185">Reference proteome</keyword>
<comment type="caution">
    <text evidence="1">The sequence shown here is derived from an EMBL/GenBank/DDBJ whole genome shotgun (WGS) entry which is preliminary data.</text>
</comment>
<proteinExistence type="predicted"/>